<dbReference type="InterPro" id="IPR036047">
    <property type="entry name" value="F-box-like_dom_sf"/>
</dbReference>
<protein>
    <recommendedName>
        <fullName evidence="1">F-box domain-containing protein</fullName>
    </recommendedName>
</protein>
<organism evidence="2 3">
    <name type="scientific">Eleusine coracana subsp. coracana</name>
    <dbReference type="NCBI Taxonomy" id="191504"/>
    <lineage>
        <taxon>Eukaryota</taxon>
        <taxon>Viridiplantae</taxon>
        <taxon>Streptophyta</taxon>
        <taxon>Embryophyta</taxon>
        <taxon>Tracheophyta</taxon>
        <taxon>Spermatophyta</taxon>
        <taxon>Magnoliopsida</taxon>
        <taxon>Liliopsida</taxon>
        <taxon>Poales</taxon>
        <taxon>Poaceae</taxon>
        <taxon>PACMAD clade</taxon>
        <taxon>Chloridoideae</taxon>
        <taxon>Cynodonteae</taxon>
        <taxon>Eleusininae</taxon>
        <taxon>Eleusine</taxon>
    </lineage>
</organism>
<proteinExistence type="predicted"/>
<dbReference type="InterPro" id="IPR001810">
    <property type="entry name" value="F-box_dom"/>
</dbReference>
<feature type="domain" description="F-box" evidence="1">
    <location>
        <begin position="12"/>
        <end position="58"/>
    </location>
</feature>
<dbReference type="AlphaFoldDB" id="A0AAV5DCT7"/>
<evidence type="ECO:0000313" key="2">
    <source>
        <dbReference type="EMBL" id="GJN08119.1"/>
    </source>
</evidence>
<dbReference type="InterPro" id="IPR050796">
    <property type="entry name" value="SCF_F-box_component"/>
</dbReference>
<dbReference type="PROSITE" id="PS50181">
    <property type="entry name" value="FBOX"/>
    <property type="match status" value="1"/>
</dbReference>
<dbReference type="NCBIfam" id="TIGR01640">
    <property type="entry name" value="F_box_assoc_1"/>
    <property type="match status" value="1"/>
</dbReference>
<reference evidence="2" key="2">
    <citation type="submission" date="2021-12" db="EMBL/GenBank/DDBJ databases">
        <title>Resequencing data analysis of finger millet.</title>
        <authorList>
            <person name="Hatakeyama M."/>
            <person name="Aluri S."/>
            <person name="Balachadran M.T."/>
            <person name="Sivarajan S.R."/>
            <person name="Poveda L."/>
            <person name="Shimizu-Inatsugi R."/>
            <person name="Schlapbach R."/>
            <person name="Sreeman S.M."/>
            <person name="Shimizu K.K."/>
        </authorList>
    </citation>
    <scope>NUCLEOTIDE SEQUENCE</scope>
</reference>
<name>A0AAV5DCT7_ELECO</name>
<dbReference type="EMBL" id="BQKI01000015">
    <property type="protein sequence ID" value="GJN08119.1"/>
    <property type="molecule type" value="Genomic_DNA"/>
</dbReference>
<dbReference type="SMART" id="SM00256">
    <property type="entry name" value="FBOX"/>
    <property type="match status" value="2"/>
</dbReference>
<sequence length="639" mass="73809">MPRAKRALDRRQRSLIDLPEEILSVILLLLPPKSVLRCRPICKAMRRLASDRAFLLAHHRRQPPQRLYSFIRDVGTYPEDLAIFDYCLEALDLRTYEFRSVARFTANDYDCSIGESPFAVLGSCDGLLLMSWSNLLYLCNPATRQWISISPLRLQHDTVMGLYCHGPSSDYRVLYCRRSDREPLFFINTVGSKKERKQSLLLLEPSLRTRRPPRAEKAPTMAEPEQGGAAAFIRDAPFRVVLEIVRRLPTRSAIRIRAVCKPWRDVTAHPALLAVLHRLQPPQPLLCFGRAACPNRYIPLRDYCVEALNLRSDKLRSIFRFTDYSYLNYDRFVGGDQVAPIDDFAVDYHDYDECHDAECFMPRLTVHASLDGLLVVSFLHAWYVCNPATRQWAPLPDLSYCDVVGFYEHISSGEYRVMYQIGKDDEHVSTYYYVLTVGTRLSRIIGCPISPEAAEDMGLDIGLDPAKFSPPVQLRRNLHWPPQERQGYHILVFNTESELFHWMSPPVRDKDMRLLEIEGKLALSVSRMNKATLELWRLEDYQNEIWVQMFRIQLAVAQMTELHREDWSPAVVSPEGDVLIECPYRVLHCDRNGNLLQKFLFPDEAASARHALRESLLQHAIFLAPKWHNVSEPPFYMGL</sequence>
<keyword evidence="3" id="KW-1185">Reference proteome</keyword>
<evidence type="ECO:0000259" key="1">
    <source>
        <dbReference type="PROSITE" id="PS50181"/>
    </source>
</evidence>
<dbReference type="InterPro" id="IPR017451">
    <property type="entry name" value="F-box-assoc_interact_dom"/>
</dbReference>
<evidence type="ECO:0000313" key="3">
    <source>
        <dbReference type="Proteomes" id="UP001054889"/>
    </source>
</evidence>
<dbReference type="Gene3D" id="1.20.1280.50">
    <property type="match status" value="2"/>
</dbReference>
<dbReference type="Pfam" id="PF00646">
    <property type="entry name" value="F-box"/>
    <property type="match status" value="1"/>
</dbReference>
<dbReference type="Proteomes" id="UP001054889">
    <property type="component" value="Unassembled WGS sequence"/>
</dbReference>
<reference evidence="2" key="1">
    <citation type="journal article" date="2018" name="DNA Res.">
        <title>Multiple hybrid de novo genome assembly of finger millet, an orphan allotetraploid crop.</title>
        <authorList>
            <person name="Hatakeyama M."/>
            <person name="Aluri S."/>
            <person name="Balachadran M.T."/>
            <person name="Sivarajan S.R."/>
            <person name="Patrignani A."/>
            <person name="Gruter S."/>
            <person name="Poveda L."/>
            <person name="Shimizu-Inatsugi R."/>
            <person name="Baeten J."/>
            <person name="Francoijs K.J."/>
            <person name="Nataraja K.N."/>
            <person name="Reddy Y.A.N."/>
            <person name="Phadnis S."/>
            <person name="Ravikumar R.L."/>
            <person name="Schlapbach R."/>
            <person name="Sreeman S.M."/>
            <person name="Shimizu K.K."/>
        </authorList>
    </citation>
    <scope>NUCLEOTIDE SEQUENCE</scope>
</reference>
<gene>
    <name evidence="2" type="primary">ga26010</name>
    <name evidence="2" type="ORF">PR202_ga26010</name>
</gene>
<accession>A0AAV5DCT7</accession>
<dbReference type="SUPFAM" id="SSF81383">
    <property type="entry name" value="F-box domain"/>
    <property type="match status" value="2"/>
</dbReference>
<dbReference type="Pfam" id="PF12937">
    <property type="entry name" value="F-box-like"/>
    <property type="match status" value="1"/>
</dbReference>
<dbReference type="PANTHER" id="PTHR31672:SF2">
    <property type="entry name" value="F-BOX DOMAIN-CONTAINING PROTEIN"/>
    <property type="match status" value="1"/>
</dbReference>
<dbReference type="PANTHER" id="PTHR31672">
    <property type="entry name" value="BNACNNG10540D PROTEIN"/>
    <property type="match status" value="1"/>
</dbReference>
<comment type="caution">
    <text evidence="2">The sequence shown here is derived from an EMBL/GenBank/DDBJ whole genome shotgun (WGS) entry which is preliminary data.</text>
</comment>